<keyword evidence="8" id="KW-1185">Reference proteome</keyword>
<reference evidence="7 8" key="1">
    <citation type="submission" date="2016-04" db="EMBL/GenBank/DDBJ databases">
        <title>Multiple horizontal gene transfer events from other fungi enriched the ability of the initially mycotrophic fungus Trichoderma (Ascomycota) to feed on dead plant biomass.</title>
        <authorList>
            <person name="Atanasova L."/>
            <person name="Chenthamara K."/>
            <person name="Zhang J."/>
            <person name="Grujic M."/>
            <person name="Henrissat B."/>
            <person name="Kuo A."/>
            <person name="Aertz A."/>
            <person name="Salamov A."/>
            <person name="Lipzen A."/>
            <person name="Labutti K."/>
            <person name="Barry K."/>
            <person name="Miao Y."/>
            <person name="Rahimi M.J."/>
            <person name="Shen Q."/>
            <person name="Grigoriev I.V."/>
            <person name="Kubicek C.P."/>
            <person name="Druzhinina I.S."/>
        </authorList>
    </citation>
    <scope>NUCLEOTIDE SEQUENCE [LARGE SCALE GENOMIC DNA]</scope>
    <source>
        <strain evidence="7 8">NJAU 4742</strain>
    </source>
</reference>
<dbReference type="GO" id="GO:0005506">
    <property type="term" value="F:iron ion binding"/>
    <property type="evidence" value="ECO:0007669"/>
    <property type="project" value="InterPro"/>
</dbReference>
<dbReference type="SUPFAM" id="SSF48264">
    <property type="entry name" value="Cytochrome P450"/>
    <property type="match status" value="1"/>
</dbReference>
<evidence type="ECO:0000313" key="7">
    <source>
        <dbReference type="EMBL" id="OPB46559.1"/>
    </source>
</evidence>
<evidence type="ECO:0000256" key="6">
    <source>
        <dbReference type="RuleBase" id="RU000461"/>
    </source>
</evidence>
<dbReference type="PANTHER" id="PTHR46300">
    <property type="entry name" value="P450, PUTATIVE (EUROFUNG)-RELATED-RELATED"/>
    <property type="match status" value="1"/>
</dbReference>
<feature type="binding site" description="axial binding residue" evidence="5">
    <location>
        <position position="442"/>
    </location>
    <ligand>
        <name>heme</name>
        <dbReference type="ChEBI" id="CHEBI:30413"/>
    </ligand>
    <ligandPart>
        <name>Fe</name>
        <dbReference type="ChEBI" id="CHEBI:18248"/>
    </ligandPart>
</feature>
<accession>A0A1T3CZL8</accession>
<dbReference type="InterPro" id="IPR017972">
    <property type="entry name" value="Cyt_P450_CS"/>
</dbReference>
<dbReference type="PRINTS" id="PR00385">
    <property type="entry name" value="P450"/>
</dbReference>
<organism evidence="7 8">
    <name type="scientific">Trichoderma guizhouense</name>
    <dbReference type="NCBI Taxonomy" id="1491466"/>
    <lineage>
        <taxon>Eukaryota</taxon>
        <taxon>Fungi</taxon>
        <taxon>Dikarya</taxon>
        <taxon>Ascomycota</taxon>
        <taxon>Pezizomycotina</taxon>
        <taxon>Sordariomycetes</taxon>
        <taxon>Hypocreomycetidae</taxon>
        <taxon>Hypocreales</taxon>
        <taxon>Hypocreaceae</taxon>
        <taxon>Trichoderma</taxon>
    </lineage>
</organism>
<dbReference type="InterPro" id="IPR001128">
    <property type="entry name" value="Cyt_P450"/>
</dbReference>
<dbReference type="AlphaFoldDB" id="A0A1T3CZL8"/>
<gene>
    <name evidence="7" type="ORF">A0O28_0066800</name>
</gene>
<evidence type="ECO:0000256" key="2">
    <source>
        <dbReference type="ARBA" id="ARBA00022723"/>
    </source>
</evidence>
<dbReference type="CDD" id="cd11065">
    <property type="entry name" value="CYP64-like"/>
    <property type="match status" value="1"/>
</dbReference>
<dbReference type="EMBL" id="LVVK01000003">
    <property type="protein sequence ID" value="OPB46559.1"/>
    <property type="molecule type" value="Genomic_DNA"/>
</dbReference>
<dbReference type="Pfam" id="PF00067">
    <property type="entry name" value="p450"/>
    <property type="match status" value="1"/>
</dbReference>
<dbReference type="Proteomes" id="UP000191004">
    <property type="component" value="Unassembled WGS sequence"/>
</dbReference>
<dbReference type="Gene3D" id="1.10.630.10">
    <property type="entry name" value="Cytochrome P450"/>
    <property type="match status" value="1"/>
</dbReference>
<comment type="similarity">
    <text evidence="1 6">Belongs to the cytochrome P450 family.</text>
</comment>
<keyword evidence="6" id="KW-0503">Monooxygenase</keyword>
<proteinExistence type="inferred from homology"/>
<dbReference type="InterPro" id="IPR036396">
    <property type="entry name" value="Cyt_P450_sf"/>
</dbReference>
<keyword evidence="5 6" id="KW-0349">Heme</keyword>
<dbReference type="InterPro" id="IPR050364">
    <property type="entry name" value="Cytochrome_P450_fung"/>
</dbReference>
<dbReference type="OrthoDB" id="1103324at2759"/>
<dbReference type="PROSITE" id="PS00086">
    <property type="entry name" value="CYTOCHROME_P450"/>
    <property type="match status" value="1"/>
</dbReference>
<evidence type="ECO:0000256" key="5">
    <source>
        <dbReference type="PIRSR" id="PIRSR602401-1"/>
    </source>
</evidence>
<dbReference type="InterPro" id="IPR002401">
    <property type="entry name" value="Cyt_P450_E_grp-I"/>
</dbReference>
<evidence type="ECO:0000256" key="3">
    <source>
        <dbReference type="ARBA" id="ARBA00023002"/>
    </source>
</evidence>
<keyword evidence="3 6" id="KW-0560">Oxidoreductase</keyword>
<dbReference type="GO" id="GO:0020037">
    <property type="term" value="F:heme binding"/>
    <property type="evidence" value="ECO:0007669"/>
    <property type="project" value="InterPro"/>
</dbReference>
<sequence>MVSSITTALAVILLVFATYLLKRSNKSVMPPGTRSPPGPVGKPIIGSMLDIPPVHSWFKFKELTDQYGPITKITIAGQDHVLLGTEQVANDLLRERGSIYSDRPTFHAANIMTRGLIPLLLRYGDVWRTQRSFFHHVMSTKAAAGYASELEIEATRMARDLIRDPSDYENFFERYSGGIILRLAFGVRIESGRDPRCQSSLKAVHDLERVASPAQYLVDLLPAMKFLPEFLAPWKTELKKLRTEHETFFHGMLDGAKRDSSGGKGIKSWANVWLSNKGQWSLDDLTAAHMFGGLLEAGSGTSGSTLMSFCLLMTRTGQLEILQQELDRVVGAGRVPTIADLPQLPTVRAFAKEVLRFYPVTAGGAPHMLTKDDVYKGYFFKAGTFFHANQWAIHRDPEQYPDPESFNPQRWLDPKYPTYREPLTQYPNLVNYTCFGSGRRICPGQHVAELSVFLGIAMIAWGCNISKAKDDAGQDITPPFYDFNIGFNVQPNKFPFKLEPRSKQRIDVLERAHENSLEADPLLVQ</sequence>
<keyword evidence="4 5" id="KW-0408">Iron</keyword>
<dbReference type="GO" id="GO:0016705">
    <property type="term" value="F:oxidoreductase activity, acting on paired donors, with incorporation or reduction of molecular oxygen"/>
    <property type="evidence" value="ECO:0007669"/>
    <property type="project" value="InterPro"/>
</dbReference>
<comment type="cofactor">
    <cofactor evidence="5">
        <name>heme</name>
        <dbReference type="ChEBI" id="CHEBI:30413"/>
    </cofactor>
</comment>
<evidence type="ECO:0000256" key="4">
    <source>
        <dbReference type="ARBA" id="ARBA00023004"/>
    </source>
</evidence>
<dbReference type="PANTHER" id="PTHR46300:SF8">
    <property type="entry name" value="CYTOCHROME P450 2E1"/>
    <property type="match status" value="1"/>
</dbReference>
<evidence type="ECO:0000256" key="1">
    <source>
        <dbReference type="ARBA" id="ARBA00010617"/>
    </source>
</evidence>
<evidence type="ECO:0000313" key="8">
    <source>
        <dbReference type="Proteomes" id="UP000191004"/>
    </source>
</evidence>
<comment type="caution">
    <text evidence="7">The sequence shown here is derived from an EMBL/GenBank/DDBJ whole genome shotgun (WGS) entry which is preliminary data.</text>
</comment>
<dbReference type="PRINTS" id="PR00463">
    <property type="entry name" value="EP450I"/>
</dbReference>
<name>A0A1T3CZL8_9HYPO</name>
<keyword evidence="2 5" id="KW-0479">Metal-binding</keyword>
<protein>
    <submittedName>
        <fullName evidence="7">Cytochrome p450</fullName>
    </submittedName>
</protein>
<dbReference type="GO" id="GO:0004497">
    <property type="term" value="F:monooxygenase activity"/>
    <property type="evidence" value="ECO:0007669"/>
    <property type="project" value="UniProtKB-KW"/>
</dbReference>